<reference evidence="2" key="1">
    <citation type="journal article" date="2014" name="Int. J. Syst. Evol. Microbiol.">
        <title>Complete genome sequence of Corynebacterium casei LMG S-19264T (=DSM 44701T), isolated from a smear-ripened cheese.</title>
        <authorList>
            <consortium name="US DOE Joint Genome Institute (JGI-PGF)"/>
            <person name="Walter F."/>
            <person name="Albersmeier A."/>
            <person name="Kalinowski J."/>
            <person name="Ruckert C."/>
        </authorList>
    </citation>
    <scope>NUCLEOTIDE SEQUENCE</scope>
    <source>
        <strain evidence="2">KCTC 12988</strain>
    </source>
</reference>
<sequence length="956" mass="104318">MNRLFTFWFSAQFALAPLLSAQSEIRFDALTINLTVNEGGELRLLDLDNDGDEDLVSVSNNSSSNVNRISYYLERLPDGSLGEPKLLLLNNRSSAQGSVALRDCNGDGWLDPMRVVSEEYAFNQYRLVLETYHSDGEGTYSREPSESLIFPRSGTASSDGKQLYLLSTRQASDEDDTQILEITNATPGDEFGEILASSPLAYGIYQLALDEAVWGNFDGQGQPDLAIPADQGKVIIWTRDSAFAAAPSWDSAFQSSNRPLRVDDLDGDGLDDLWVSEFQVSDTDLELLIRRSDGESFHNYGSIDSPLLDEATILGATPSGDNQTATILLLQLDRASQSWHLASLQFEEGLRNPSSPQARVEIQEEAFMPYSIHRGTTSFLDAGFRTSPMVGDDGVTFYLKFNSDGRRYLETGYHLAKVHWSPEDIHTSYEIISPPSFSSPQFLPEDLNGDSFPDLVIGPDVLGAYWVRINDGGGGFGSWQELDLIPERYLAEFPSLEINNMVMGDVNGDNEPDFVIDYLVPDPLSAGNDRAVCVTALNQGELLLEHPAELPEFFISGILARETCAVALVDWDQDGDLDMIDSSVGWRENDGQGNFSSSSRNLASPGVPVSDAFGNVTLSPTALSFGDIDGNGFPDLYSSLAGAEYEFGAFTGTYGVVVLNRFPQSPSAPIKVPISVAFSDAFGNPVFLRGTGLADLNLDGLADIFGPDVSRNAYGNPSIIGRVLVYSQGETNPLPAELFEVPSRTPSFHPEFNDFNGDGLLEFCSLTGYLAPSTHGPESSAEYNFTNDYPLQEETGALADFDGDSDVDFIVRDDFFGPSSYLLLRNPIVDDSSLLTFEMIRRGVKGSAANPDSDADGDGVSNFVEFINGSDPQDASSHTTTEPALILGADRVPEFRVNKAAKNLGVSYRLEFCTDLAHWTEAPAELHSSLDSEWDLYRFSGDSFPAGSFFRLVISP</sequence>
<dbReference type="Pfam" id="PF13517">
    <property type="entry name" value="FG-GAP_3"/>
    <property type="match status" value="2"/>
</dbReference>
<evidence type="ECO:0008006" key="4">
    <source>
        <dbReference type="Google" id="ProtNLM"/>
    </source>
</evidence>
<gene>
    <name evidence="2" type="ORF">GCM10007100_22280</name>
</gene>
<dbReference type="InterPro" id="IPR028994">
    <property type="entry name" value="Integrin_alpha_N"/>
</dbReference>
<evidence type="ECO:0000313" key="3">
    <source>
        <dbReference type="Proteomes" id="UP000644507"/>
    </source>
</evidence>
<accession>A0A918WKB1</accession>
<dbReference type="AlphaFoldDB" id="A0A918WKB1"/>
<keyword evidence="3" id="KW-1185">Reference proteome</keyword>
<evidence type="ECO:0000313" key="2">
    <source>
        <dbReference type="EMBL" id="GHC55283.1"/>
    </source>
</evidence>
<dbReference type="InterPro" id="IPR013517">
    <property type="entry name" value="FG-GAP"/>
</dbReference>
<evidence type="ECO:0000256" key="1">
    <source>
        <dbReference type="ARBA" id="ARBA00022729"/>
    </source>
</evidence>
<dbReference type="Gene3D" id="2.130.10.130">
    <property type="entry name" value="Integrin alpha, N-terminal"/>
    <property type="match status" value="1"/>
</dbReference>
<proteinExistence type="predicted"/>
<dbReference type="Proteomes" id="UP000644507">
    <property type="component" value="Unassembled WGS sequence"/>
</dbReference>
<name>A0A918WKB1_9BACT</name>
<organism evidence="2 3">
    <name type="scientific">Roseibacillus persicicus</name>
    <dbReference type="NCBI Taxonomy" id="454148"/>
    <lineage>
        <taxon>Bacteria</taxon>
        <taxon>Pseudomonadati</taxon>
        <taxon>Verrucomicrobiota</taxon>
        <taxon>Verrucomicrobiia</taxon>
        <taxon>Verrucomicrobiales</taxon>
        <taxon>Verrucomicrobiaceae</taxon>
        <taxon>Roseibacillus</taxon>
    </lineage>
</organism>
<dbReference type="PANTHER" id="PTHR46580:SF4">
    <property type="entry name" value="ATP_GTP-BINDING PROTEIN"/>
    <property type="match status" value="1"/>
</dbReference>
<dbReference type="PANTHER" id="PTHR46580">
    <property type="entry name" value="SENSOR KINASE-RELATED"/>
    <property type="match status" value="1"/>
</dbReference>
<keyword evidence="1" id="KW-0732">Signal</keyword>
<dbReference type="EMBL" id="BMXI01000009">
    <property type="protein sequence ID" value="GHC55283.1"/>
    <property type="molecule type" value="Genomic_DNA"/>
</dbReference>
<dbReference type="SUPFAM" id="SSF69318">
    <property type="entry name" value="Integrin alpha N-terminal domain"/>
    <property type="match status" value="2"/>
</dbReference>
<dbReference type="RefSeq" id="WP_189570037.1">
    <property type="nucleotide sequence ID" value="NZ_BMXI01000009.1"/>
</dbReference>
<comment type="caution">
    <text evidence="2">The sequence shown here is derived from an EMBL/GenBank/DDBJ whole genome shotgun (WGS) entry which is preliminary data.</text>
</comment>
<protein>
    <recommendedName>
        <fullName evidence="4">VCBS repeat-containing protein</fullName>
    </recommendedName>
</protein>
<reference evidence="2" key="2">
    <citation type="submission" date="2020-09" db="EMBL/GenBank/DDBJ databases">
        <authorList>
            <person name="Sun Q."/>
            <person name="Kim S."/>
        </authorList>
    </citation>
    <scope>NUCLEOTIDE SEQUENCE</scope>
    <source>
        <strain evidence="2">KCTC 12988</strain>
    </source>
</reference>